<keyword evidence="2" id="KW-1185">Reference proteome</keyword>
<dbReference type="Proteomes" id="UP000266673">
    <property type="component" value="Unassembled WGS sequence"/>
</dbReference>
<gene>
    <name evidence="1" type="ORF">C2G38_2230440</name>
</gene>
<reference evidence="1 2" key="1">
    <citation type="submission" date="2018-06" db="EMBL/GenBank/DDBJ databases">
        <title>Comparative genomics reveals the genomic features of Rhizophagus irregularis, R. cerebriforme, R. diaphanum and Gigaspora rosea, and their symbiotic lifestyle signature.</title>
        <authorList>
            <person name="Morin E."/>
            <person name="San Clemente H."/>
            <person name="Chen E.C.H."/>
            <person name="De La Providencia I."/>
            <person name="Hainaut M."/>
            <person name="Kuo A."/>
            <person name="Kohler A."/>
            <person name="Murat C."/>
            <person name="Tang N."/>
            <person name="Roy S."/>
            <person name="Loubradou J."/>
            <person name="Henrissat B."/>
            <person name="Grigoriev I.V."/>
            <person name="Corradi N."/>
            <person name="Roux C."/>
            <person name="Martin F.M."/>
        </authorList>
    </citation>
    <scope>NUCLEOTIDE SEQUENCE [LARGE SCALE GENOMIC DNA]</scope>
    <source>
        <strain evidence="1 2">DAOM 194757</strain>
    </source>
</reference>
<sequence>MLGAIMDKLNELSEKMNLIERHLFEMDDRFSESFDLAYETNFINQSAKEIAKKLFEYAIYPSNDDLREAAEDYLAENHTKFYDSMTDKNKYF</sequence>
<proteinExistence type="predicted"/>
<evidence type="ECO:0000313" key="1">
    <source>
        <dbReference type="EMBL" id="RIB01577.1"/>
    </source>
</evidence>
<name>A0A397TXP3_9GLOM</name>
<comment type="caution">
    <text evidence="1">The sequence shown here is derived from an EMBL/GenBank/DDBJ whole genome shotgun (WGS) entry which is preliminary data.</text>
</comment>
<evidence type="ECO:0000313" key="2">
    <source>
        <dbReference type="Proteomes" id="UP000266673"/>
    </source>
</evidence>
<protein>
    <submittedName>
        <fullName evidence="1">Uncharacterized protein</fullName>
    </submittedName>
</protein>
<dbReference type="EMBL" id="QKWP01003056">
    <property type="protein sequence ID" value="RIB01577.1"/>
    <property type="molecule type" value="Genomic_DNA"/>
</dbReference>
<dbReference type="OrthoDB" id="2332122at2759"/>
<organism evidence="1 2">
    <name type="scientific">Gigaspora rosea</name>
    <dbReference type="NCBI Taxonomy" id="44941"/>
    <lineage>
        <taxon>Eukaryota</taxon>
        <taxon>Fungi</taxon>
        <taxon>Fungi incertae sedis</taxon>
        <taxon>Mucoromycota</taxon>
        <taxon>Glomeromycotina</taxon>
        <taxon>Glomeromycetes</taxon>
        <taxon>Diversisporales</taxon>
        <taxon>Gigasporaceae</taxon>
        <taxon>Gigaspora</taxon>
    </lineage>
</organism>
<accession>A0A397TXP3</accession>
<dbReference type="AlphaFoldDB" id="A0A397TXP3"/>